<protein>
    <submittedName>
        <fullName evidence="1">Uncharacterized protein</fullName>
    </submittedName>
</protein>
<dbReference type="EMBL" id="JANIDW010000003">
    <property type="protein sequence ID" value="MCX5614875.1"/>
    <property type="molecule type" value="Genomic_DNA"/>
</dbReference>
<keyword evidence="2" id="KW-1185">Reference proteome</keyword>
<name>A0ABT3W723_9PROT</name>
<comment type="caution">
    <text evidence="1">The sequence shown here is derived from an EMBL/GenBank/DDBJ whole genome shotgun (WGS) entry which is preliminary data.</text>
</comment>
<evidence type="ECO:0000313" key="1">
    <source>
        <dbReference type="EMBL" id="MCX5614875.1"/>
    </source>
</evidence>
<dbReference type="RefSeq" id="WP_196424626.1">
    <property type="nucleotide sequence ID" value="NZ_JANIDW010000003.1"/>
</dbReference>
<sequence>MVEASTESAADFLRPRLQCLIKEAETAGYGRDRVLAVLIDLLDDTNLEATGQ</sequence>
<accession>A0ABT3W723</accession>
<proteinExistence type="predicted"/>
<reference evidence="1 2" key="1">
    <citation type="submission" date="2022-07" db="EMBL/GenBank/DDBJ databases">
        <title>Bombella genomes.</title>
        <authorList>
            <person name="Harer L."/>
            <person name="Styblova S."/>
            <person name="Ehrmann M."/>
        </authorList>
    </citation>
    <scope>NUCLEOTIDE SEQUENCE [LARGE SCALE GENOMIC DNA]</scope>
    <source>
        <strain evidence="1 2">TMW 2.2558</strain>
    </source>
</reference>
<organism evidence="1 2">
    <name type="scientific">Bombella saccharophila</name>
    <dbReference type="NCBI Taxonomy" id="2967338"/>
    <lineage>
        <taxon>Bacteria</taxon>
        <taxon>Pseudomonadati</taxon>
        <taxon>Pseudomonadota</taxon>
        <taxon>Alphaproteobacteria</taxon>
        <taxon>Acetobacterales</taxon>
        <taxon>Acetobacteraceae</taxon>
        <taxon>Bombella</taxon>
    </lineage>
</organism>
<gene>
    <name evidence="1" type="ORF">NQF64_06420</name>
</gene>
<evidence type="ECO:0000313" key="2">
    <source>
        <dbReference type="Proteomes" id="UP001165648"/>
    </source>
</evidence>
<dbReference type="Proteomes" id="UP001165648">
    <property type="component" value="Unassembled WGS sequence"/>
</dbReference>